<dbReference type="InterPro" id="IPR002110">
    <property type="entry name" value="Ankyrin_rpt"/>
</dbReference>
<dbReference type="Proteomes" id="UP000091956">
    <property type="component" value="Unassembled WGS sequence"/>
</dbReference>
<dbReference type="InterPro" id="IPR056884">
    <property type="entry name" value="NPHP3-like_N"/>
</dbReference>
<evidence type="ECO:0000256" key="1">
    <source>
        <dbReference type="ARBA" id="ARBA00022737"/>
    </source>
</evidence>
<evidence type="ECO:0000259" key="3">
    <source>
        <dbReference type="Pfam" id="PF24883"/>
    </source>
</evidence>
<dbReference type="PROSITE" id="PS50088">
    <property type="entry name" value="ANK_REPEAT"/>
    <property type="match status" value="1"/>
</dbReference>
<evidence type="ECO:0000313" key="5">
    <source>
        <dbReference type="Proteomes" id="UP000091956"/>
    </source>
</evidence>
<gene>
    <name evidence="4" type="ORF">VE01_06542</name>
</gene>
<reference evidence="4 5" key="1">
    <citation type="submission" date="2016-03" db="EMBL/GenBank/DDBJ databases">
        <title>Comparative genomics of Pseudogymnoascus destructans, the fungus causing white-nose syndrome of bats.</title>
        <authorList>
            <person name="Palmer J.M."/>
            <person name="Drees K.P."/>
            <person name="Foster J.T."/>
            <person name="Lindner D.L."/>
        </authorList>
    </citation>
    <scope>NUCLEOTIDE SEQUENCE [LARGE SCALE GENOMIC DNA]</scope>
    <source>
        <strain evidence="4 5">UAMH 10579</strain>
    </source>
</reference>
<proteinExistence type="predicted"/>
<dbReference type="SUPFAM" id="SSF52540">
    <property type="entry name" value="P-loop containing nucleoside triphosphate hydrolases"/>
    <property type="match status" value="1"/>
</dbReference>
<dbReference type="SMART" id="SM00248">
    <property type="entry name" value="ANK"/>
    <property type="match status" value="4"/>
</dbReference>
<name>A0A1B8GIW4_9PEZI</name>
<keyword evidence="1" id="KW-0677">Repeat</keyword>
<dbReference type="Gene3D" id="3.40.50.300">
    <property type="entry name" value="P-loop containing nucleotide triphosphate hydrolases"/>
    <property type="match status" value="1"/>
</dbReference>
<dbReference type="InterPro" id="IPR027417">
    <property type="entry name" value="P-loop_NTPase"/>
</dbReference>
<sequence length="1075" mass="121269">MEGLGAAAAAEQLVRDAFKLVQLIRSIRDKYQGAPKELEAWRQEVEDLLGLIKNIEALPTLDGYEIDATIESCRTICRGLIDIFSGLDFTASDSRLHKTWLAIKGIDQEPVVIKHFEELQRFKGTLLIKINISQFTQGYQTAQDVQFIKAAIQPGTEEERCLKSLFITNPTDHRDAIITAKGVRVEGTCEWITSTDEYKAWIMSPPSLLWLSGGPGKGKTFISIFLTKRLSESAHVIYFFCDNKDASRNTAVAIIRGLLYQLIDKYPRLLHHVFTPWKIQQDALFNSNSFESLWRIFQTMLEDLDLGTDLICVLDGLDECADDSLPNLLQKIKILFTESVDKHRLSLIILSRRHPECLERMLGSFPRIDLDSDQISNQPDINSYITSRVAQLAERKGISTSLVKHIEETFREKSQDTFLWVSFMADDLEKQTVPGIEKALQTLPKGLDEIYERILLSIKPDNIAIIATMLKWISLAMFPLTVPQLAEAMRINASGYLSKEELCESYIESCGHLLQLSRLSDADEEESQDASSSISIRVTFVHQSVKDFLFGLARHHAISAFHVNKAQGDLDIACQLLSSMQNEWLKCVEDQRPWQGYKDINGYPLAQYAQSNWDLHLKRLQDKGLWQLIDRNPLFFSDMSAIRDKWRNASSKELSSTEAINLLQFSCEFGLVALATKLLKRRKLTSPFTFQRYVNRLAGHSDYGLSGRSPLCLAIDSGNTELIQLLLSYKANIESRCTSWNSESALQYATKRGDLEIFQILAGTKIGQRIIDEDIKSIKKGVKRDSLLHLAAGSGNGRMCSYLLKRYNYDIEAEGAGGQTPICDAIRGNSVALARIFVNQWGASTAAADKILKAAAKSRKYFAVQGSGEELEFVISELKIDINARDECGQTILHYAFERMPQLWYSSETCYAFAVRCLVLGADPSLRSTTGQAPFHLYRWFGHPRIAPFRPVVLLLRDGRLGVNEQDNRGMTLLHSLVNDAFGRYGDFKRNDLFNGLSWLLDVGADRTLVSSYGMTALQLAKNICDDSTDVERGPIIEAYEDIADVLENYATVSNQPQRLDPLDWSIEILEEDDV</sequence>
<accession>A0A1B8GIW4</accession>
<dbReference type="PROSITE" id="PS50297">
    <property type="entry name" value="ANK_REP_REGION"/>
    <property type="match status" value="1"/>
</dbReference>
<dbReference type="RefSeq" id="XP_018129491.1">
    <property type="nucleotide sequence ID" value="XM_018275987.2"/>
</dbReference>
<dbReference type="SUPFAM" id="SSF48403">
    <property type="entry name" value="Ankyrin repeat"/>
    <property type="match status" value="1"/>
</dbReference>
<dbReference type="GeneID" id="28839928"/>
<dbReference type="InterPro" id="IPR036770">
    <property type="entry name" value="Ankyrin_rpt-contain_sf"/>
</dbReference>
<dbReference type="Pfam" id="PF24883">
    <property type="entry name" value="NPHP3_N"/>
    <property type="match status" value="1"/>
</dbReference>
<dbReference type="OrthoDB" id="674604at2759"/>
<dbReference type="PANTHER" id="PTHR10039:SF14">
    <property type="entry name" value="NACHT DOMAIN-CONTAINING PROTEIN"/>
    <property type="match status" value="1"/>
</dbReference>
<keyword evidence="2" id="KW-0040">ANK repeat</keyword>
<keyword evidence="5" id="KW-1185">Reference proteome</keyword>
<feature type="repeat" description="ANK" evidence="2">
    <location>
        <begin position="706"/>
        <end position="738"/>
    </location>
</feature>
<feature type="domain" description="Nephrocystin 3-like N-terminal" evidence="3">
    <location>
        <begin position="187"/>
        <end position="352"/>
    </location>
</feature>
<protein>
    <recommendedName>
        <fullName evidence="3">Nephrocystin 3-like N-terminal domain-containing protein</fullName>
    </recommendedName>
</protein>
<dbReference type="STRING" id="342668.A0A1B8GIW4"/>
<dbReference type="Pfam" id="PF12796">
    <property type="entry name" value="Ank_2"/>
    <property type="match status" value="1"/>
</dbReference>
<dbReference type="EMBL" id="KV460233">
    <property type="protein sequence ID" value="OBT95758.1"/>
    <property type="molecule type" value="Genomic_DNA"/>
</dbReference>
<dbReference type="Gene3D" id="1.25.40.20">
    <property type="entry name" value="Ankyrin repeat-containing domain"/>
    <property type="match status" value="2"/>
</dbReference>
<evidence type="ECO:0000256" key="2">
    <source>
        <dbReference type="PROSITE-ProRule" id="PRU00023"/>
    </source>
</evidence>
<dbReference type="PANTHER" id="PTHR10039">
    <property type="entry name" value="AMELOGENIN"/>
    <property type="match status" value="1"/>
</dbReference>
<evidence type="ECO:0000313" key="4">
    <source>
        <dbReference type="EMBL" id="OBT95758.1"/>
    </source>
</evidence>
<reference evidence="5" key="2">
    <citation type="journal article" date="2018" name="Nat. Commun.">
        <title>Extreme sensitivity to ultraviolet light in the fungal pathogen causing white-nose syndrome of bats.</title>
        <authorList>
            <person name="Palmer J.M."/>
            <person name="Drees K.P."/>
            <person name="Foster J.T."/>
            <person name="Lindner D.L."/>
        </authorList>
    </citation>
    <scope>NUCLEOTIDE SEQUENCE [LARGE SCALE GENOMIC DNA]</scope>
    <source>
        <strain evidence="5">UAMH 10579</strain>
    </source>
</reference>
<dbReference type="AlphaFoldDB" id="A0A1B8GIW4"/>
<organism evidence="4 5">
    <name type="scientific">Pseudogymnoascus verrucosus</name>
    <dbReference type="NCBI Taxonomy" id="342668"/>
    <lineage>
        <taxon>Eukaryota</taxon>
        <taxon>Fungi</taxon>
        <taxon>Dikarya</taxon>
        <taxon>Ascomycota</taxon>
        <taxon>Pezizomycotina</taxon>
        <taxon>Leotiomycetes</taxon>
        <taxon>Thelebolales</taxon>
        <taxon>Thelebolaceae</taxon>
        <taxon>Pseudogymnoascus</taxon>
    </lineage>
</organism>